<reference evidence="2 3" key="1">
    <citation type="submission" date="2019-07" db="EMBL/GenBank/DDBJ databases">
        <title>Ln-dependent methylotrophs.</title>
        <authorList>
            <person name="Tani A."/>
        </authorList>
    </citation>
    <scope>NUCLEOTIDE SEQUENCE [LARGE SCALE GENOMIC DNA]</scope>
    <source>
        <strain evidence="2 3">SM89A</strain>
    </source>
</reference>
<evidence type="ECO:0000313" key="2">
    <source>
        <dbReference type="EMBL" id="TRL38354.1"/>
    </source>
</evidence>
<gene>
    <name evidence="2" type="ORF">FM996_00555</name>
</gene>
<proteinExistence type="predicted"/>
<protein>
    <recommendedName>
        <fullName evidence="4">Phage tail tape measure protein</fullName>
    </recommendedName>
</protein>
<dbReference type="RefSeq" id="WP_142861367.1">
    <property type="nucleotide sequence ID" value="NZ_VJMF01000002.1"/>
</dbReference>
<comment type="caution">
    <text evidence="2">The sequence shown here is derived from an EMBL/GenBank/DDBJ whole genome shotgun (WGS) entry which is preliminary data.</text>
</comment>
<evidence type="ECO:0008006" key="4">
    <source>
        <dbReference type="Google" id="ProtNLM"/>
    </source>
</evidence>
<keyword evidence="1" id="KW-0175">Coiled coil</keyword>
<feature type="coiled-coil region" evidence="1">
    <location>
        <begin position="117"/>
        <end position="144"/>
    </location>
</feature>
<dbReference type="EMBL" id="VJMF01000002">
    <property type="protein sequence ID" value="TRL38354.1"/>
    <property type="molecule type" value="Genomic_DNA"/>
</dbReference>
<dbReference type="AlphaFoldDB" id="A0A549T907"/>
<dbReference type="Proteomes" id="UP000316781">
    <property type="component" value="Unassembled WGS sequence"/>
</dbReference>
<accession>A0A549T907</accession>
<sequence>MASPSRALILRFSTDLEPAKRGLADLATTAGTQLATVAGAAVSAARTLNATSASVATASSVVTQGLQFFAAYKLALLAATAGIAAFGAAADIAADQVQKLLAIARGSEAAGVSSTFFQVWRNQASELNVEVKSLEQALIHAKQAVRETVDDNGKDRVNSIGRFLDEQYRSGRVQGRGLGDYLGADTNEQKINAVLTAMRELLARGRDVEALHLAQMLTGAPELAEKLTEAVKAGKMNMTELVGEAQRGGTVFDEDMVKRADELDDRLRKAKATMAEGLMPVLKDLAGLGLDIKDGWVGVEEVLARVVVLAGKLYSAIKSLGDLLPDVGKGLEKFGDWITPKLERLGVVEDRATRERNIARVGLEHPGVFGGGLTEEQTRVALGLINPRRSSIGVDLTPTAGALDAARNAPLPPVRPSLSALESTASAASSRAARAPAATADQVETYLAQLRKSVEVLQAEADAQGKSNVEKEKAVDLARAEAAARERGTPLTEAEIAQVERLAETHARLRQRIDDTAKAQAAAREQAQFFGNTAYDAIDKLLEPGAKFNDVLKSIIKTLEQAALKAALLGEGPLASLFGTQGQNGNMGGLFGSIGGLFSGGVNSNFVGQPAGAVGPFPQSGGGDFFSSLFSGFSGLFADGGTIPAGGWGVVGENGPEPIFAGAMPVSIMPNAMARSVLGAAPNARSAGASSTTHNYIDFNVTTPDAGSFSRSEGQMTALLAQAIARGQRNL</sequence>
<name>A0A549T907_METSR</name>
<evidence type="ECO:0000313" key="3">
    <source>
        <dbReference type="Proteomes" id="UP000316781"/>
    </source>
</evidence>
<evidence type="ECO:0000256" key="1">
    <source>
        <dbReference type="SAM" id="Coils"/>
    </source>
</evidence>
<organism evidence="2 3">
    <name type="scientific">Methylosinus sporium</name>
    <dbReference type="NCBI Taxonomy" id="428"/>
    <lineage>
        <taxon>Bacteria</taxon>
        <taxon>Pseudomonadati</taxon>
        <taxon>Pseudomonadota</taxon>
        <taxon>Alphaproteobacteria</taxon>
        <taxon>Hyphomicrobiales</taxon>
        <taxon>Methylocystaceae</taxon>
        <taxon>Methylosinus</taxon>
    </lineage>
</organism>